<protein>
    <submittedName>
        <fullName evidence="1">Uncharacterized protein</fullName>
    </submittedName>
</protein>
<proteinExistence type="predicted"/>
<evidence type="ECO:0000313" key="1">
    <source>
        <dbReference type="EMBL" id="KAH8002775.1"/>
    </source>
</evidence>
<reference evidence="1" key="1">
    <citation type="submission" date="2021-08" db="EMBL/GenBank/DDBJ databases">
        <title>The first chromosome-level gecko genome reveals the dynamic sex chromosomes of Neotropical dwarf geckos (Sphaerodactylidae: Sphaerodactylus).</title>
        <authorList>
            <person name="Pinto B.J."/>
            <person name="Keating S.E."/>
            <person name="Gamble T."/>
        </authorList>
    </citation>
    <scope>NUCLEOTIDE SEQUENCE</scope>
    <source>
        <strain evidence="1">TG3544</strain>
    </source>
</reference>
<organism evidence="1 2">
    <name type="scientific">Sphaerodactylus townsendi</name>
    <dbReference type="NCBI Taxonomy" id="933632"/>
    <lineage>
        <taxon>Eukaryota</taxon>
        <taxon>Metazoa</taxon>
        <taxon>Chordata</taxon>
        <taxon>Craniata</taxon>
        <taxon>Vertebrata</taxon>
        <taxon>Euteleostomi</taxon>
        <taxon>Lepidosauria</taxon>
        <taxon>Squamata</taxon>
        <taxon>Bifurcata</taxon>
        <taxon>Gekkota</taxon>
        <taxon>Sphaerodactylidae</taxon>
        <taxon>Sphaerodactylus</taxon>
    </lineage>
</organism>
<sequence length="191" mass="21755">MKLHRIHSSSSFSILNLPSLHSTASTRIHMALLPSESCPCVRIHYSTASAESPEPSGSIPQRQRDPHLPLPLSALDLSTIPRIHPNLQNYPSILDRFVRGSTSTSALFQLHTASPWIHSSFHLNLQIQRIHLHSVNRIHINTPHFQLSNTPLFHNFILDRSSIPPFHNVNRIHINTPHFQLRNTPLFHSFI</sequence>
<evidence type="ECO:0000313" key="2">
    <source>
        <dbReference type="Proteomes" id="UP000827872"/>
    </source>
</evidence>
<dbReference type="EMBL" id="CM037621">
    <property type="protein sequence ID" value="KAH8002775.1"/>
    <property type="molecule type" value="Genomic_DNA"/>
</dbReference>
<accession>A0ACB8FCQ1</accession>
<keyword evidence="2" id="KW-1185">Reference proteome</keyword>
<comment type="caution">
    <text evidence="1">The sequence shown here is derived from an EMBL/GenBank/DDBJ whole genome shotgun (WGS) entry which is preliminary data.</text>
</comment>
<dbReference type="Proteomes" id="UP000827872">
    <property type="component" value="Linkage Group LG08"/>
</dbReference>
<name>A0ACB8FCQ1_9SAUR</name>
<gene>
    <name evidence="1" type="ORF">K3G42_027856</name>
</gene>